<accession>C6HWT3</accession>
<feature type="region of interest" description="Disordered" evidence="1">
    <location>
        <begin position="1"/>
        <end position="21"/>
    </location>
</feature>
<keyword evidence="4" id="KW-1185">Reference proteome</keyword>
<name>C6HWT3_9BACT</name>
<evidence type="ECO:0000256" key="1">
    <source>
        <dbReference type="SAM" id="MobiDB-lite"/>
    </source>
</evidence>
<dbReference type="AlphaFoldDB" id="C6HWT3"/>
<proteinExistence type="predicted"/>
<keyword evidence="2" id="KW-0472">Membrane</keyword>
<reference evidence="3 4" key="1">
    <citation type="journal article" date="2009" name="Appl. Environ. Microbiol.">
        <title>Community genomic and proteomic analyses of chemoautotrophic iron-oxidizing "Leptospirillum rubarum" (Group II) and "Leptospirillum ferrodiazotrophum" (Group III) bacteria in acid mine drainage biofilms.</title>
        <authorList>
            <person name="Goltsman D.S."/>
            <person name="Denef V.J."/>
            <person name="Singer S.W."/>
            <person name="VerBerkmoes N.C."/>
            <person name="Lefsrud M."/>
            <person name="Mueller R.S."/>
            <person name="Dick G.J."/>
            <person name="Sun C.L."/>
            <person name="Wheeler K.E."/>
            <person name="Zemla A."/>
            <person name="Baker B.J."/>
            <person name="Hauser L."/>
            <person name="Land M."/>
            <person name="Shah M.B."/>
            <person name="Thelen M.P."/>
            <person name="Hettich R.L."/>
            <person name="Banfield J.F."/>
        </authorList>
    </citation>
    <scope>NUCLEOTIDE SEQUENCE [LARGE SCALE GENOMIC DNA]</scope>
</reference>
<feature type="transmembrane region" description="Helical" evidence="2">
    <location>
        <begin position="30"/>
        <end position="50"/>
    </location>
</feature>
<keyword evidence="2" id="KW-1133">Transmembrane helix</keyword>
<protein>
    <submittedName>
        <fullName evidence="3">Uncharacterized protein</fullName>
    </submittedName>
</protein>
<evidence type="ECO:0000313" key="3">
    <source>
        <dbReference type="EMBL" id="EES52893.1"/>
    </source>
</evidence>
<keyword evidence="2" id="KW-0812">Transmembrane</keyword>
<gene>
    <name evidence="3" type="ORF">UBAL3_82700008</name>
</gene>
<sequence length="150" mass="17158">MTSDPHVPEDEEDEEELPLAPPRKEGKGCFLVLIVLSAIPVVFFLLTFLGGNYLTYVYMRYFAVDRGLSVRRPPEVPLPEFKRDLEDFDRFYDAGNRGTIPGRDVVNLSSELKNMMSYPGPVRPEVLREVDRHAREVMQQYHVDGVGTAR</sequence>
<organism evidence="3 4">
    <name type="scientific">Leptospirillum ferrodiazotrophum</name>
    <dbReference type="NCBI Taxonomy" id="412449"/>
    <lineage>
        <taxon>Bacteria</taxon>
        <taxon>Pseudomonadati</taxon>
        <taxon>Nitrospirota</taxon>
        <taxon>Nitrospiria</taxon>
        <taxon>Nitrospirales</taxon>
        <taxon>Nitrospiraceae</taxon>
        <taxon>Leptospirillum</taxon>
    </lineage>
</organism>
<dbReference type="EMBL" id="GG693871">
    <property type="protein sequence ID" value="EES52893.1"/>
    <property type="molecule type" value="Genomic_DNA"/>
</dbReference>
<evidence type="ECO:0000313" key="4">
    <source>
        <dbReference type="Proteomes" id="UP000009374"/>
    </source>
</evidence>
<dbReference type="Proteomes" id="UP000009374">
    <property type="component" value="Unassembled WGS sequence"/>
</dbReference>
<evidence type="ECO:0000256" key="2">
    <source>
        <dbReference type="SAM" id="Phobius"/>
    </source>
</evidence>